<dbReference type="AlphaFoldDB" id="A0A7X9XCJ2"/>
<reference evidence="1 2" key="1">
    <citation type="submission" date="2020-04" db="EMBL/GenBank/DDBJ databases">
        <title>Flammeovirga sp. SR4, a novel species isolated from seawater.</title>
        <authorList>
            <person name="Wang X."/>
        </authorList>
    </citation>
    <scope>NUCLEOTIDE SEQUENCE [LARGE SCALE GENOMIC DNA]</scope>
    <source>
        <strain evidence="1 2">ATCC 23126</strain>
    </source>
</reference>
<name>A0A7X9XCJ2_9BACT</name>
<proteinExistence type="predicted"/>
<dbReference type="PROSITE" id="PS51257">
    <property type="entry name" value="PROKAR_LIPOPROTEIN"/>
    <property type="match status" value="1"/>
</dbReference>
<keyword evidence="2" id="KW-1185">Reference proteome</keyword>
<sequence length="214" mass="24469">MKTSKILFLALIFLYACNQPQSEKTEVVIAETKVEPQPQKKENVSVEVPKDTIIQTKVETQVSKEKVIVEPDCIFDDDIKGITTKWVNQLGYKSFQWDSLNYHIAVARDQDSLFLSQGGCYHFNTSVILKATSNIGLDSMDYWIEECIKLAKETGFKDYENSLSDYSYSIENHSAFQKIILINVENAMENIVYNGIVLKKDNDIIEISISEYIN</sequence>
<evidence type="ECO:0000313" key="1">
    <source>
        <dbReference type="EMBL" id="NME71891.1"/>
    </source>
</evidence>
<accession>A0A7X9XCJ2</accession>
<evidence type="ECO:0000313" key="2">
    <source>
        <dbReference type="Proteomes" id="UP000576082"/>
    </source>
</evidence>
<dbReference type="Proteomes" id="UP000576082">
    <property type="component" value="Unassembled WGS sequence"/>
</dbReference>
<gene>
    <name evidence="1" type="ORF">HHU12_28250</name>
</gene>
<organism evidence="1 2">
    <name type="scientific">Flammeovirga aprica JL-4</name>
    <dbReference type="NCBI Taxonomy" id="694437"/>
    <lineage>
        <taxon>Bacteria</taxon>
        <taxon>Pseudomonadati</taxon>
        <taxon>Bacteroidota</taxon>
        <taxon>Cytophagia</taxon>
        <taxon>Cytophagales</taxon>
        <taxon>Flammeovirgaceae</taxon>
        <taxon>Flammeovirga</taxon>
    </lineage>
</organism>
<protein>
    <submittedName>
        <fullName evidence="1">Uncharacterized protein</fullName>
    </submittedName>
</protein>
<dbReference type="RefSeq" id="WP_169660091.1">
    <property type="nucleotide sequence ID" value="NZ_JABANE010000120.1"/>
</dbReference>
<dbReference type="EMBL" id="JABANE010000120">
    <property type="protein sequence ID" value="NME71891.1"/>
    <property type="molecule type" value="Genomic_DNA"/>
</dbReference>
<comment type="caution">
    <text evidence="1">The sequence shown here is derived from an EMBL/GenBank/DDBJ whole genome shotgun (WGS) entry which is preliminary data.</text>
</comment>